<keyword evidence="2" id="KW-1185">Reference proteome</keyword>
<proteinExistence type="predicted"/>
<protein>
    <submittedName>
        <fullName evidence="1">Spo0E like sporulation regulatory protein</fullName>
    </submittedName>
</protein>
<dbReference type="Gene3D" id="4.10.280.10">
    <property type="entry name" value="Helix-loop-helix DNA-binding domain"/>
    <property type="match status" value="1"/>
</dbReference>
<dbReference type="STRING" id="1048340.SAMN05444487_102259"/>
<dbReference type="InterPro" id="IPR036638">
    <property type="entry name" value="HLH_DNA-bd_sf"/>
</dbReference>
<dbReference type="Pfam" id="PF09388">
    <property type="entry name" value="SpoOE-like"/>
    <property type="match status" value="1"/>
</dbReference>
<accession>A0A1H2SN33</accession>
<name>A0A1H2SN33_9BACL</name>
<dbReference type="Proteomes" id="UP000198534">
    <property type="component" value="Unassembled WGS sequence"/>
</dbReference>
<evidence type="ECO:0000313" key="1">
    <source>
        <dbReference type="EMBL" id="SDW33022.1"/>
    </source>
</evidence>
<dbReference type="InterPro" id="IPR037208">
    <property type="entry name" value="Spo0E-like_sf"/>
</dbReference>
<evidence type="ECO:0000313" key="2">
    <source>
        <dbReference type="Proteomes" id="UP000198534"/>
    </source>
</evidence>
<dbReference type="AlphaFoldDB" id="A0A1H2SN33"/>
<dbReference type="SUPFAM" id="SSF140500">
    <property type="entry name" value="BAS1536-like"/>
    <property type="match status" value="1"/>
</dbReference>
<reference evidence="1 2" key="1">
    <citation type="submission" date="2016-10" db="EMBL/GenBank/DDBJ databases">
        <authorList>
            <person name="de Groot N.N."/>
        </authorList>
    </citation>
    <scope>NUCLEOTIDE SEQUENCE [LARGE SCALE GENOMIC DNA]</scope>
    <source>
        <strain evidence="1 2">DSM 45610</strain>
    </source>
</reference>
<dbReference type="GO" id="GO:0043937">
    <property type="term" value="P:regulation of sporulation"/>
    <property type="evidence" value="ECO:0007669"/>
    <property type="project" value="InterPro"/>
</dbReference>
<dbReference type="EMBL" id="FNNQ01000002">
    <property type="protein sequence ID" value="SDW33022.1"/>
    <property type="molecule type" value="Genomic_DNA"/>
</dbReference>
<sequence>MDSAILANNRIGGDKVSSVRLETLEREMELLRAALYREIEGEYKRLSHTSILPISRELDEILNQYYAEKKRRPS</sequence>
<dbReference type="InterPro" id="IPR018540">
    <property type="entry name" value="Spo0E-like"/>
</dbReference>
<organism evidence="1 2">
    <name type="scientific">Marininema mesophilum</name>
    <dbReference type="NCBI Taxonomy" id="1048340"/>
    <lineage>
        <taxon>Bacteria</taxon>
        <taxon>Bacillati</taxon>
        <taxon>Bacillota</taxon>
        <taxon>Bacilli</taxon>
        <taxon>Bacillales</taxon>
        <taxon>Thermoactinomycetaceae</taxon>
        <taxon>Marininema</taxon>
    </lineage>
</organism>
<dbReference type="GO" id="GO:0046983">
    <property type="term" value="F:protein dimerization activity"/>
    <property type="evidence" value="ECO:0007669"/>
    <property type="project" value="InterPro"/>
</dbReference>
<gene>
    <name evidence="1" type="ORF">SAMN05444487_102259</name>
</gene>